<dbReference type="AlphaFoldDB" id="A0A1C7FFZ3"/>
<proteinExistence type="predicted"/>
<name>A0A1C7FFZ3_9VIBR</name>
<dbReference type="PATRIC" id="fig|45658.7.peg.3166"/>
<sequence>MSKAINVFDELIGLKLQFDEVMVSLTQTESGISVCTNEYAHLKNSVKTRCDQLSRKKSLSFEELNFLLPALKEVELHCVARSNSKNRQELISSVYDAQDYLSYYINQRT</sequence>
<dbReference type="Proteomes" id="UP000092528">
    <property type="component" value="Chromosome 2"/>
</dbReference>
<evidence type="ECO:0000313" key="2">
    <source>
        <dbReference type="Proteomes" id="UP000092528"/>
    </source>
</evidence>
<dbReference type="RefSeq" id="WP_065546151.1">
    <property type="nucleotide sequence ID" value="NZ_CP016415.1"/>
</dbReference>
<evidence type="ECO:0000313" key="1">
    <source>
        <dbReference type="EMBL" id="ANU38254.1"/>
    </source>
</evidence>
<accession>A0A1C7FFZ3</accession>
<gene>
    <name evidence="1" type="ORF">VSVS05_03216</name>
</gene>
<dbReference type="EMBL" id="CP016415">
    <property type="protein sequence ID" value="ANU38254.1"/>
    <property type="molecule type" value="Genomic_DNA"/>
</dbReference>
<keyword evidence="2" id="KW-1185">Reference proteome</keyword>
<reference evidence="1 2" key="1">
    <citation type="submission" date="2016-07" db="EMBL/GenBank/DDBJ databases">
        <title>Genome sequencing of Vibrio scophthalmi strain VS-05, an isolated from Paralichthys olivaceus.</title>
        <authorList>
            <person name="Han H.-J."/>
        </authorList>
    </citation>
    <scope>NUCLEOTIDE SEQUENCE [LARGE SCALE GENOMIC DNA]</scope>
    <source>
        <strain evidence="1 2">VS-05</strain>
    </source>
</reference>
<organism evidence="1 2">
    <name type="scientific">Vibrio scophthalmi</name>
    <dbReference type="NCBI Taxonomy" id="45658"/>
    <lineage>
        <taxon>Bacteria</taxon>
        <taxon>Pseudomonadati</taxon>
        <taxon>Pseudomonadota</taxon>
        <taxon>Gammaproteobacteria</taxon>
        <taxon>Vibrionales</taxon>
        <taxon>Vibrionaceae</taxon>
        <taxon>Vibrio</taxon>
    </lineage>
</organism>
<protein>
    <submittedName>
        <fullName evidence="1">Uncharacterized protein</fullName>
    </submittedName>
</protein>